<keyword evidence="2" id="KW-1185">Reference proteome</keyword>
<evidence type="ECO:0000313" key="1">
    <source>
        <dbReference type="EMBL" id="MEJ8474484.1"/>
    </source>
</evidence>
<dbReference type="EMBL" id="JBAKIA010000005">
    <property type="protein sequence ID" value="MEJ8474484.1"/>
    <property type="molecule type" value="Genomic_DNA"/>
</dbReference>
<proteinExistence type="predicted"/>
<comment type="caution">
    <text evidence="1">The sequence shown here is derived from an EMBL/GenBank/DDBJ whole genome shotgun (WGS) entry which is preliminary data.</text>
</comment>
<dbReference type="Proteomes" id="UP001385499">
    <property type="component" value="Unassembled WGS sequence"/>
</dbReference>
<dbReference type="RefSeq" id="WP_340274230.1">
    <property type="nucleotide sequence ID" value="NZ_JBAKIA010000005.1"/>
</dbReference>
<name>A0ABU8TJZ2_9HYPH</name>
<protein>
    <submittedName>
        <fullName evidence="1">Uncharacterized protein</fullName>
    </submittedName>
</protein>
<evidence type="ECO:0000313" key="2">
    <source>
        <dbReference type="Proteomes" id="UP001385499"/>
    </source>
</evidence>
<accession>A0ABU8TJZ2</accession>
<reference evidence="1 2" key="1">
    <citation type="submission" date="2024-02" db="EMBL/GenBank/DDBJ databases">
        <title>Roseibium algae sp. nov., isolated from marine alga (Grateloupia sp.), showing potential in myo-inositol conversion.</title>
        <authorList>
            <person name="Wang Y."/>
        </authorList>
    </citation>
    <scope>NUCLEOTIDE SEQUENCE [LARGE SCALE GENOMIC DNA]</scope>
    <source>
        <strain evidence="1 2">H3510</strain>
    </source>
</reference>
<sequence>MTSIPQELETAAINLSLAGFENEARTLCLIAETVRKKLPFETLQMFTVRVENKMHGYQSTAKDFQVTGYTLEEAETAARALYDDPLASTKVIANNPAPTQ</sequence>
<gene>
    <name evidence="1" type="ORF">V6575_10320</name>
</gene>
<organism evidence="1 2">
    <name type="scientific">Roseibium algae</name>
    <dbReference type="NCBI Taxonomy" id="3123038"/>
    <lineage>
        <taxon>Bacteria</taxon>
        <taxon>Pseudomonadati</taxon>
        <taxon>Pseudomonadota</taxon>
        <taxon>Alphaproteobacteria</taxon>
        <taxon>Hyphomicrobiales</taxon>
        <taxon>Stappiaceae</taxon>
        <taxon>Roseibium</taxon>
    </lineage>
</organism>